<dbReference type="STRING" id="670482.SAMN04488542_11573"/>
<dbReference type="RefSeq" id="WP_245742402.1">
    <property type="nucleotide sequence ID" value="NZ_FNBG01000015.1"/>
</dbReference>
<evidence type="ECO:0000313" key="1">
    <source>
        <dbReference type="EMBL" id="SDF70702.1"/>
    </source>
</evidence>
<evidence type="ECO:0000313" key="2">
    <source>
        <dbReference type="Proteomes" id="UP000198972"/>
    </source>
</evidence>
<dbReference type="Gene3D" id="2.60.120.200">
    <property type="match status" value="1"/>
</dbReference>
<name>A0A1G7N9Q6_9BACL</name>
<sequence>MYWSFDEGSGASALESISHIQNEIQYVFNHAEFTEPCEPQWRQGVLGEGLLFDGFSTYIAHPVKAEEPICDQEYLSELSIGVWVAPRSYEWGDDGKLSAIVNRYNMDRKQGYLLGMFRPGSWSFQVGLESLGGNMVAGWL</sequence>
<keyword evidence="2" id="KW-1185">Reference proteome</keyword>
<proteinExistence type="predicted"/>
<gene>
    <name evidence="1" type="ORF">SAMN04488542_11573</name>
</gene>
<organism evidence="1 2">
    <name type="scientific">Fontibacillus panacisegetis</name>
    <dbReference type="NCBI Taxonomy" id="670482"/>
    <lineage>
        <taxon>Bacteria</taxon>
        <taxon>Bacillati</taxon>
        <taxon>Bacillota</taxon>
        <taxon>Bacilli</taxon>
        <taxon>Bacillales</taxon>
        <taxon>Paenibacillaceae</taxon>
        <taxon>Fontibacillus</taxon>
    </lineage>
</organism>
<dbReference type="EMBL" id="FNBG01000015">
    <property type="protein sequence ID" value="SDF70702.1"/>
    <property type="molecule type" value="Genomic_DNA"/>
</dbReference>
<protein>
    <submittedName>
        <fullName evidence="1">Uncharacterized protein</fullName>
    </submittedName>
</protein>
<reference evidence="1 2" key="1">
    <citation type="submission" date="2016-10" db="EMBL/GenBank/DDBJ databases">
        <authorList>
            <person name="de Groot N.N."/>
        </authorList>
    </citation>
    <scope>NUCLEOTIDE SEQUENCE [LARGE SCALE GENOMIC DNA]</scope>
    <source>
        <strain evidence="1 2">DSM 28129</strain>
    </source>
</reference>
<accession>A0A1G7N9Q6</accession>
<dbReference type="Proteomes" id="UP000198972">
    <property type="component" value="Unassembled WGS sequence"/>
</dbReference>
<dbReference type="AlphaFoldDB" id="A0A1G7N9Q6"/>